<dbReference type="CDD" id="cd00610">
    <property type="entry name" value="OAT_like"/>
    <property type="match status" value="1"/>
</dbReference>
<reference evidence="4" key="2">
    <citation type="submission" date="2011-01" db="EMBL/GenBank/DDBJ databases">
        <title>The Non-contiguous Finished genome of Clostridium papyrosolvens.</title>
        <authorList>
            <person name="Lucas S."/>
            <person name="Copeland A."/>
            <person name="Lapidus A."/>
            <person name="Cheng J.-F."/>
            <person name="Goodwin L."/>
            <person name="Pitluck S."/>
            <person name="Misra M."/>
            <person name="Chertkov O."/>
            <person name="Detter J.C."/>
            <person name="Han C."/>
            <person name="Tapia R."/>
            <person name="Land M."/>
            <person name="Hauser L."/>
            <person name="Kyrpides N."/>
            <person name="Ivanova N."/>
            <person name="Pagani I."/>
            <person name="Mouttaki H."/>
            <person name="He Z."/>
            <person name="Zhou J."/>
            <person name="Hemme C.L."/>
            <person name="Woyke T."/>
        </authorList>
    </citation>
    <scope>NUCLEOTIDE SEQUENCE [LARGE SCALE GENOMIC DNA]</scope>
    <source>
        <strain evidence="4">DSM 2782</strain>
    </source>
</reference>
<dbReference type="InterPro" id="IPR015424">
    <property type="entry name" value="PyrdxlP-dep_Trfase"/>
</dbReference>
<keyword evidence="5" id="KW-1185">Reference proteome</keyword>
<dbReference type="Gene3D" id="3.90.1150.10">
    <property type="entry name" value="Aspartate Aminotransferase, domain 1"/>
    <property type="match status" value="1"/>
</dbReference>
<gene>
    <name evidence="4" type="ORF">Cpap_2585</name>
</gene>
<evidence type="ECO:0000313" key="5">
    <source>
        <dbReference type="Proteomes" id="UP000003860"/>
    </source>
</evidence>
<dbReference type="GO" id="GO:0030170">
    <property type="term" value="F:pyridoxal phosphate binding"/>
    <property type="evidence" value="ECO:0007669"/>
    <property type="project" value="InterPro"/>
</dbReference>
<comment type="cofactor">
    <cofactor evidence="1">
        <name>pyridoxal 5'-phosphate</name>
        <dbReference type="ChEBI" id="CHEBI:597326"/>
    </cofactor>
</comment>
<keyword evidence="4" id="KW-0808">Transferase</keyword>
<reference evidence="4" key="1">
    <citation type="submission" date="2009-07" db="EMBL/GenBank/DDBJ databases">
        <authorList>
            <consortium name="US DOE Joint Genome Institute (JGI-PGF)"/>
            <person name="Lucas S."/>
            <person name="Copeland A."/>
            <person name="Lapidus A."/>
            <person name="Glavina del Rio T."/>
            <person name="Tice H."/>
            <person name="Bruce D."/>
            <person name="Goodwin L."/>
            <person name="Pitluck S."/>
            <person name="Larimer F."/>
            <person name="Land M.L."/>
            <person name="Mouttaki H."/>
            <person name="He Z."/>
            <person name="Zhou J."/>
            <person name="Hemme C.L."/>
        </authorList>
    </citation>
    <scope>NUCLEOTIDE SEQUENCE</scope>
    <source>
        <strain evidence="4">DSM 2782</strain>
    </source>
</reference>
<evidence type="ECO:0000256" key="2">
    <source>
        <dbReference type="ARBA" id="ARBA00022898"/>
    </source>
</evidence>
<evidence type="ECO:0000256" key="1">
    <source>
        <dbReference type="ARBA" id="ARBA00001933"/>
    </source>
</evidence>
<dbReference type="PANTHER" id="PTHR43713">
    <property type="entry name" value="GLUTAMATE-1-SEMIALDEHYDE 2,1-AMINOMUTASE"/>
    <property type="match status" value="1"/>
</dbReference>
<protein>
    <submittedName>
        <fullName evidence="4">Aminotransferase class-III</fullName>
    </submittedName>
</protein>
<comment type="caution">
    <text evidence="4">The sequence shown here is derived from an EMBL/GenBank/DDBJ whole genome shotgun (WGS) entry which is preliminary data.</text>
</comment>
<dbReference type="InterPro" id="IPR015422">
    <property type="entry name" value="PyrdxlP-dep_Trfase_small"/>
</dbReference>
<dbReference type="EMBL" id="ACXX02000004">
    <property type="protein sequence ID" value="EGD48432.1"/>
    <property type="molecule type" value="Genomic_DNA"/>
</dbReference>
<evidence type="ECO:0000313" key="4">
    <source>
        <dbReference type="EMBL" id="EGD48432.1"/>
    </source>
</evidence>
<evidence type="ECO:0000256" key="3">
    <source>
        <dbReference type="RuleBase" id="RU003560"/>
    </source>
</evidence>
<sequence>MRRKDALYLKEKNKSSYELAQRGKQSLIAHYTAGIFSDFIFYDYGKGSKIYDIDGNEYIDCASGLGPLILGHAPDVVTEAAVEAISKGSVHGLGNGYEVKFAELLVECIPEAEVVTFTNSGTEATMHAIKLARACTGKVKIAKFEGHYHGTHEFAQISGRTAKYGPVESPQSVPDYAGIPNFVVDDTITLSMNQTESYDIIRQNKDELAAVIVEPLPIAAPLDYKEFLVGLREVTEECGVLLIFDEVVTGFRLSFGGAREYYNIIPDLSTYGKIIGGGFPVGAIIGKRKFFKPAYFDGFNLGKKSVFITGTFSGNPVTCAAGIATIEYLRDNKYLYEQMSNNVKYICENIEAHAAKIKFPLQTKSCCSIFVPYFFNGEINKPRDTKWTYNIGQYDNFRKYMAKNGVALGDIGIIFLSAAHDKEDCKKIVEAFNKSIDEIY</sequence>
<accession>F1TBM8</accession>
<name>F1TBM8_9FIRM</name>
<keyword evidence="4" id="KW-0032">Aminotransferase</keyword>
<dbReference type="OrthoDB" id="9807885at2"/>
<keyword evidence="2 3" id="KW-0663">Pyridoxal phosphate</keyword>
<dbReference type="Proteomes" id="UP000003860">
    <property type="component" value="Unassembled WGS sequence"/>
</dbReference>
<dbReference type="AlphaFoldDB" id="F1TBM8"/>
<dbReference type="Pfam" id="PF00202">
    <property type="entry name" value="Aminotran_3"/>
    <property type="match status" value="1"/>
</dbReference>
<dbReference type="PANTHER" id="PTHR43713:SF3">
    <property type="entry name" value="GLUTAMATE-1-SEMIALDEHYDE 2,1-AMINOMUTASE 1, CHLOROPLASTIC-RELATED"/>
    <property type="match status" value="1"/>
</dbReference>
<dbReference type="GO" id="GO:0008483">
    <property type="term" value="F:transaminase activity"/>
    <property type="evidence" value="ECO:0007669"/>
    <property type="project" value="UniProtKB-KW"/>
</dbReference>
<dbReference type="InterPro" id="IPR005814">
    <property type="entry name" value="Aminotrans_3"/>
</dbReference>
<comment type="similarity">
    <text evidence="3">Belongs to the class-III pyridoxal-phosphate-dependent aminotransferase family.</text>
</comment>
<dbReference type="RefSeq" id="WP_004618595.1">
    <property type="nucleotide sequence ID" value="NZ_ACXX02000004.1"/>
</dbReference>
<dbReference type="eggNOG" id="COG0001">
    <property type="taxonomic scope" value="Bacteria"/>
</dbReference>
<dbReference type="SUPFAM" id="SSF53383">
    <property type="entry name" value="PLP-dependent transferases"/>
    <property type="match status" value="1"/>
</dbReference>
<dbReference type="InterPro" id="IPR015421">
    <property type="entry name" value="PyrdxlP-dep_Trfase_major"/>
</dbReference>
<proteinExistence type="inferred from homology"/>
<dbReference type="STRING" id="588581.Cpap_2585"/>
<organism evidence="4 5">
    <name type="scientific">Ruminiclostridium papyrosolvens DSM 2782</name>
    <dbReference type="NCBI Taxonomy" id="588581"/>
    <lineage>
        <taxon>Bacteria</taxon>
        <taxon>Bacillati</taxon>
        <taxon>Bacillota</taxon>
        <taxon>Clostridia</taxon>
        <taxon>Eubacteriales</taxon>
        <taxon>Oscillospiraceae</taxon>
        <taxon>Ruminiclostridium</taxon>
    </lineage>
</organism>
<dbReference type="PROSITE" id="PS00600">
    <property type="entry name" value="AA_TRANSFER_CLASS_3"/>
    <property type="match status" value="1"/>
</dbReference>
<dbReference type="InterPro" id="IPR049704">
    <property type="entry name" value="Aminotrans_3_PPA_site"/>
</dbReference>
<dbReference type="Gene3D" id="3.40.640.10">
    <property type="entry name" value="Type I PLP-dependent aspartate aminotransferase-like (Major domain)"/>
    <property type="match status" value="1"/>
</dbReference>